<evidence type="ECO:0000313" key="3">
    <source>
        <dbReference type="Proteomes" id="UP000886998"/>
    </source>
</evidence>
<dbReference type="EMBL" id="BMAV01024842">
    <property type="protein sequence ID" value="GFS36524.1"/>
    <property type="molecule type" value="Genomic_DNA"/>
</dbReference>
<name>A0A8X6IBT6_9ARAC</name>
<keyword evidence="3" id="KW-1185">Reference proteome</keyword>
<dbReference type="OrthoDB" id="6437058at2759"/>
<sequence>MWALCGNNDYCNNFYLYCGKEVVDAASTVVLSKEPMRTRVVKKMLQPVTDPKSHIVYFDNFFNSYNLLVDLSGFQATGIIRSDRIWHCPLEIDSTFKKTSRGSHDFYFDVKNRITVVKWNDKCITLATNFDILELLTCASRREKEKAEKNQIDQPCLVNNYNKNVWCRFS</sequence>
<evidence type="ECO:0000313" key="2">
    <source>
        <dbReference type="EMBL" id="GFS36524.1"/>
    </source>
</evidence>
<dbReference type="InterPro" id="IPR029526">
    <property type="entry name" value="PGBD"/>
</dbReference>
<reference evidence="2" key="1">
    <citation type="submission" date="2020-08" db="EMBL/GenBank/DDBJ databases">
        <title>Multicomponent nature underlies the extraordinary mechanical properties of spider dragline silk.</title>
        <authorList>
            <person name="Kono N."/>
            <person name="Nakamura H."/>
            <person name="Mori M."/>
            <person name="Yoshida Y."/>
            <person name="Ohtoshi R."/>
            <person name="Malay A.D."/>
            <person name="Moran D.A.P."/>
            <person name="Tomita M."/>
            <person name="Numata K."/>
            <person name="Arakawa K."/>
        </authorList>
    </citation>
    <scope>NUCLEOTIDE SEQUENCE</scope>
</reference>
<gene>
    <name evidence="2" type="ORF">TNIN_402201</name>
</gene>
<dbReference type="AlphaFoldDB" id="A0A8X6IBT6"/>
<organism evidence="2 3">
    <name type="scientific">Trichonephila inaurata madagascariensis</name>
    <dbReference type="NCBI Taxonomy" id="2747483"/>
    <lineage>
        <taxon>Eukaryota</taxon>
        <taxon>Metazoa</taxon>
        <taxon>Ecdysozoa</taxon>
        <taxon>Arthropoda</taxon>
        <taxon>Chelicerata</taxon>
        <taxon>Arachnida</taxon>
        <taxon>Araneae</taxon>
        <taxon>Araneomorphae</taxon>
        <taxon>Entelegynae</taxon>
        <taxon>Araneoidea</taxon>
        <taxon>Nephilidae</taxon>
        <taxon>Trichonephila</taxon>
        <taxon>Trichonephila inaurata</taxon>
    </lineage>
</organism>
<feature type="domain" description="PiggyBac transposable element-derived protein" evidence="1">
    <location>
        <begin position="1"/>
        <end position="164"/>
    </location>
</feature>
<dbReference type="Proteomes" id="UP000886998">
    <property type="component" value="Unassembled WGS sequence"/>
</dbReference>
<dbReference type="PANTHER" id="PTHR47272:SF1">
    <property type="entry name" value="PIGGYBAC TRANSPOSABLE ELEMENT-DERIVED PROTEIN 3-LIKE"/>
    <property type="match status" value="1"/>
</dbReference>
<dbReference type="PANTHER" id="PTHR47272">
    <property type="entry name" value="DDE_TNP_1_7 DOMAIN-CONTAINING PROTEIN"/>
    <property type="match status" value="1"/>
</dbReference>
<proteinExistence type="predicted"/>
<comment type="caution">
    <text evidence="2">The sequence shown here is derived from an EMBL/GenBank/DDBJ whole genome shotgun (WGS) entry which is preliminary data.</text>
</comment>
<protein>
    <submittedName>
        <fullName evidence="2">Putative piggybac transposable element-derived</fullName>
    </submittedName>
</protein>
<evidence type="ECO:0000259" key="1">
    <source>
        <dbReference type="Pfam" id="PF13843"/>
    </source>
</evidence>
<accession>A0A8X6IBT6</accession>
<dbReference type="Pfam" id="PF13843">
    <property type="entry name" value="DDE_Tnp_1_7"/>
    <property type="match status" value="1"/>
</dbReference>